<dbReference type="AlphaFoldDB" id="A0A9P4L683"/>
<dbReference type="EC" id="2.3.2.31" evidence="2"/>
<keyword evidence="8" id="KW-0862">Zinc</keyword>
<evidence type="ECO:0000256" key="2">
    <source>
        <dbReference type="ARBA" id="ARBA00012251"/>
    </source>
</evidence>
<evidence type="ECO:0000256" key="8">
    <source>
        <dbReference type="ARBA" id="ARBA00022833"/>
    </source>
</evidence>
<sequence>CHACIELVPRKNTLTLECRPDKHTYCRPCLVDLFTSAIVNTTLFPPRCCKTPIPLDICRAILPEKLIKDFDSKVEELATPNPTYCSSSDCSKFIHPNNIKADIASCVYCKEKTCVRCKLKGHQGLCPSDPHVQLLMDVARRGKWQQCTKCKTMIELAQGCFHMSRCRCSHEFCYLCGVKWKTCTCP</sequence>
<accession>A0A9P4L683</accession>
<evidence type="ECO:0000313" key="11">
    <source>
        <dbReference type="Proteomes" id="UP000800039"/>
    </source>
</evidence>
<dbReference type="GO" id="GO:0061630">
    <property type="term" value="F:ubiquitin protein ligase activity"/>
    <property type="evidence" value="ECO:0007669"/>
    <property type="project" value="UniProtKB-EC"/>
</dbReference>
<dbReference type="GeneID" id="63844567"/>
<keyword evidence="5" id="KW-0677">Repeat</keyword>
<dbReference type="InterPro" id="IPR031127">
    <property type="entry name" value="E3_UB_ligase_RBR"/>
</dbReference>
<feature type="non-terminal residue" evidence="10">
    <location>
        <position position="186"/>
    </location>
</feature>
<keyword evidence="7" id="KW-0833">Ubl conjugation pathway</keyword>
<dbReference type="SUPFAM" id="SSF57850">
    <property type="entry name" value="RING/U-box"/>
    <property type="match status" value="1"/>
</dbReference>
<keyword evidence="4" id="KW-0479">Metal-binding</keyword>
<gene>
    <name evidence="10" type="ORF">K460DRAFT_240523</name>
</gene>
<dbReference type="PANTHER" id="PTHR11685">
    <property type="entry name" value="RBR FAMILY RING FINGER AND IBR DOMAIN-CONTAINING"/>
    <property type="match status" value="1"/>
</dbReference>
<name>A0A9P4L683_9PLEO</name>
<feature type="domain" description="RING-type" evidence="9">
    <location>
        <begin position="1"/>
        <end position="186"/>
    </location>
</feature>
<evidence type="ECO:0000256" key="6">
    <source>
        <dbReference type="ARBA" id="ARBA00022771"/>
    </source>
</evidence>
<proteinExistence type="predicted"/>
<dbReference type="PROSITE" id="PS51873">
    <property type="entry name" value="TRIAD"/>
    <property type="match status" value="1"/>
</dbReference>
<dbReference type="InterPro" id="IPR002867">
    <property type="entry name" value="IBR_dom"/>
</dbReference>
<evidence type="ECO:0000256" key="5">
    <source>
        <dbReference type="ARBA" id="ARBA00022737"/>
    </source>
</evidence>
<dbReference type="RefSeq" id="XP_040785660.1">
    <property type="nucleotide sequence ID" value="XM_040927314.1"/>
</dbReference>
<evidence type="ECO:0000313" key="10">
    <source>
        <dbReference type="EMBL" id="KAF1843097.1"/>
    </source>
</evidence>
<evidence type="ECO:0000256" key="4">
    <source>
        <dbReference type="ARBA" id="ARBA00022723"/>
    </source>
</evidence>
<dbReference type="Proteomes" id="UP000800039">
    <property type="component" value="Unassembled WGS sequence"/>
</dbReference>
<evidence type="ECO:0000256" key="1">
    <source>
        <dbReference type="ARBA" id="ARBA00001798"/>
    </source>
</evidence>
<evidence type="ECO:0000256" key="3">
    <source>
        <dbReference type="ARBA" id="ARBA00022679"/>
    </source>
</evidence>
<keyword evidence="6" id="KW-0863">Zinc-finger</keyword>
<dbReference type="Gene3D" id="1.20.120.1750">
    <property type="match status" value="1"/>
</dbReference>
<dbReference type="Pfam" id="PF01485">
    <property type="entry name" value="IBR"/>
    <property type="match status" value="1"/>
</dbReference>
<reference evidence="10" key="1">
    <citation type="submission" date="2020-01" db="EMBL/GenBank/DDBJ databases">
        <authorList>
            <consortium name="DOE Joint Genome Institute"/>
            <person name="Haridas S."/>
            <person name="Albert R."/>
            <person name="Binder M."/>
            <person name="Bloem J."/>
            <person name="Labutti K."/>
            <person name="Salamov A."/>
            <person name="Andreopoulos B."/>
            <person name="Baker S.E."/>
            <person name="Barry K."/>
            <person name="Bills G."/>
            <person name="Bluhm B.H."/>
            <person name="Cannon C."/>
            <person name="Castanera R."/>
            <person name="Culley D.E."/>
            <person name="Daum C."/>
            <person name="Ezra D."/>
            <person name="Gonzalez J.B."/>
            <person name="Henrissat B."/>
            <person name="Kuo A."/>
            <person name="Liang C."/>
            <person name="Lipzen A."/>
            <person name="Lutzoni F."/>
            <person name="Magnuson J."/>
            <person name="Mondo S."/>
            <person name="Nolan M."/>
            <person name="Ohm R."/>
            <person name="Pangilinan J."/>
            <person name="Park H.-J."/>
            <person name="Ramirez L."/>
            <person name="Alfaro M."/>
            <person name="Sun H."/>
            <person name="Tritt A."/>
            <person name="Yoshinaga Y."/>
            <person name="Zwiers L.-H."/>
            <person name="Turgeon B.G."/>
            <person name="Goodwin S.B."/>
            <person name="Spatafora J.W."/>
            <person name="Crous P.W."/>
            <person name="Grigoriev I.V."/>
        </authorList>
    </citation>
    <scope>NUCLEOTIDE SEQUENCE</scope>
    <source>
        <strain evidence="10">CBS 394.84</strain>
    </source>
</reference>
<evidence type="ECO:0000256" key="7">
    <source>
        <dbReference type="ARBA" id="ARBA00022786"/>
    </source>
</evidence>
<comment type="catalytic activity">
    <reaction evidence="1">
        <text>[E2 ubiquitin-conjugating enzyme]-S-ubiquitinyl-L-cysteine + [acceptor protein]-L-lysine = [E2 ubiquitin-conjugating enzyme]-L-cysteine + [acceptor protein]-N(6)-ubiquitinyl-L-lysine.</text>
        <dbReference type="EC" id="2.3.2.31"/>
    </reaction>
</comment>
<organism evidence="10 11">
    <name type="scientific">Cucurbitaria berberidis CBS 394.84</name>
    <dbReference type="NCBI Taxonomy" id="1168544"/>
    <lineage>
        <taxon>Eukaryota</taxon>
        <taxon>Fungi</taxon>
        <taxon>Dikarya</taxon>
        <taxon>Ascomycota</taxon>
        <taxon>Pezizomycotina</taxon>
        <taxon>Dothideomycetes</taxon>
        <taxon>Pleosporomycetidae</taxon>
        <taxon>Pleosporales</taxon>
        <taxon>Pleosporineae</taxon>
        <taxon>Cucurbitariaceae</taxon>
        <taxon>Cucurbitaria</taxon>
    </lineage>
</organism>
<dbReference type="CDD" id="cd22584">
    <property type="entry name" value="Rcat_RBR_unk"/>
    <property type="match status" value="1"/>
</dbReference>
<dbReference type="InterPro" id="IPR044066">
    <property type="entry name" value="TRIAD_supradom"/>
</dbReference>
<feature type="non-terminal residue" evidence="10">
    <location>
        <position position="1"/>
    </location>
</feature>
<dbReference type="OrthoDB" id="9977870at2759"/>
<dbReference type="EMBL" id="ML976617">
    <property type="protein sequence ID" value="KAF1843097.1"/>
    <property type="molecule type" value="Genomic_DNA"/>
</dbReference>
<keyword evidence="3" id="KW-0808">Transferase</keyword>
<dbReference type="GO" id="GO:0016567">
    <property type="term" value="P:protein ubiquitination"/>
    <property type="evidence" value="ECO:0007669"/>
    <property type="project" value="InterPro"/>
</dbReference>
<dbReference type="GO" id="GO:0008270">
    <property type="term" value="F:zinc ion binding"/>
    <property type="evidence" value="ECO:0007669"/>
    <property type="project" value="UniProtKB-KW"/>
</dbReference>
<keyword evidence="11" id="KW-1185">Reference proteome</keyword>
<evidence type="ECO:0000259" key="9">
    <source>
        <dbReference type="PROSITE" id="PS51873"/>
    </source>
</evidence>
<comment type="caution">
    <text evidence="10">The sequence shown here is derived from an EMBL/GenBank/DDBJ whole genome shotgun (WGS) entry which is preliminary data.</text>
</comment>
<protein>
    <recommendedName>
        <fullName evidence="2">RBR-type E3 ubiquitin transferase</fullName>
        <ecNumber evidence="2">2.3.2.31</ecNumber>
    </recommendedName>
</protein>